<reference evidence="2" key="1">
    <citation type="journal article" date="2018" name="DNA Res.">
        <title>Multiple hybrid de novo genome assembly of finger millet, an orphan allotetraploid crop.</title>
        <authorList>
            <person name="Hatakeyama M."/>
            <person name="Aluri S."/>
            <person name="Balachadran M.T."/>
            <person name="Sivarajan S.R."/>
            <person name="Patrignani A."/>
            <person name="Gruter S."/>
            <person name="Poveda L."/>
            <person name="Shimizu-Inatsugi R."/>
            <person name="Baeten J."/>
            <person name="Francoijs K.J."/>
            <person name="Nataraja K.N."/>
            <person name="Reddy Y.A.N."/>
            <person name="Phadnis S."/>
            <person name="Ravikumar R.L."/>
            <person name="Schlapbach R."/>
            <person name="Sreeman S.M."/>
            <person name="Shimizu K.K."/>
        </authorList>
    </citation>
    <scope>NUCLEOTIDE SEQUENCE</scope>
</reference>
<protein>
    <submittedName>
        <fullName evidence="2">Uncharacterized protein</fullName>
    </submittedName>
</protein>
<dbReference type="PANTHER" id="PTHR20953">
    <property type="entry name" value="KINASE-RELATED"/>
    <property type="match status" value="1"/>
</dbReference>
<evidence type="ECO:0000313" key="3">
    <source>
        <dbReference type="Proteomes" id="UP001054889"/>
    </source>
</evidence>
<feature type="region of interest" description="Disordered" evidence="1">
    <location>
        <begin position="148"/>
        <end position="174"/>
    </location>
</feature>
<dbReference type="Proteomes" id="UP001054889">
    <property type="component" value="Unassembled WGS sequence"/>
</dbReference>
<proteinExistence type="predicted"/>
<keyword evidence="3" id="KW-1185">Reference proteome</keyword>
<dbReference type="PANTHER" id="PTHR20953:SF3">
    <property type="entry name" value="P-LOOP CONTAINING NUCLEOSIDE TRIPHOSPHATE HYDROLASES SUPERFAMILY PROTEIN"/>
    <property type="match status" value="1"/>
</dbReference>
<dbReference type="GO" id="GO:0009507">
    <property type="term" value="C:chloroplast"/>
    <property type="evidence" value="ECO:0007669"/>
    <property type="project" value="TreeGrafter"/>
</dbReference>
<dbReference type="EMBL" id="BQKI01000016">
    <property type="protein sequence ID" value="GJN09687.1"/>
    <property type="molecule type" value="Genomic_DNA"/>
</dbReference>
<organism evidence="2 3">
    <name type="scientific">Eleusine coracana subsp. coracana</name>
    <dbReference type="NCBI Taxonomy" id="191504"/>
    <lineage>
        <taxon>Eukaryota</taxon>
        <taxon>Viridiplantae</taxon>
        <taxon>Streptophyta</taxon>
        <taxon>Embryophyta</taxon>
        <taxon>Tracheophyta</taxon>
        <taxon>Spermatophyta</taxon>
        <taxon>Magnoliopsida</taxon>
        <taxon>Liliopsida</taxon>
        <taxon>Poales</taxon>
        <taxon>Poaceae</taxon>
        <taxon>PACMAD clade</taxon>
        <taxon>Chloridoideae</taxon>
        <taxon>Cynodonteae</taxon>
        <taxon>Eleusininae</taxon>
        <taxon>Eleusine</taxon>
    </lineage>
</organism>
<evidence type="ECO:0000256" key="1">
    <source>
        <dbReference type="SAM" id="MobiDB-lite"/>
    </source>
</evidence>
<comment type="caution">
    <text evidence="2">The sequence shown here is derived from an EMBL/GenBank/DDBJ whole genome shotgun (WGS) entry which is preliminary data.</text>
</comment>
<gene>
    <name evidence="2" type="primary">ga27715</name>
    <name evidence="2" type="ORF">PR202_ga27715</name>
</gene>
<sequence length="174" mass="18187">MAIEATTIPWRKRRQARAGVANLSVISLAANIALEFDVPLPEQPQMREKRIGPWPLASLNNDELLLCGLPGQGSIAAATDKDLIAAGQNHAKACIDRSCGKPYVIDEIGTKLEAMAASTIGQRGIQLVATSHGVTIENLIMNPSLGGAADSGEDRYDSGGGDLVGAADSGEDPR</sequence>
<accession>A0AAV5DHV8</accession>
<dbReference type="AlphaFoldDB" id="A0AAV5DHV8"/>
<evidence type="ECO:0000313" key="2">
    <source>
        <dbReference type="EMBL" id="GJN09687.1"/>
    </source>
</evidence>
<reference evidence="2" key="2">
    <citation type="submission" date="2021-12" db="EMBL/GenBank/DDBJ databases">
        <title>Resequencing data analysis of finger millet.</title>
        <authorList>
            <person name="Hatakeyama M."/>
            <person name="Aluri S."/>
            <person name="Balachadran M.T."/>
            <person name="Sivarajan S.R."/>
            <person name="Poveda L."/>
            <person name="Shimizu-Inatsugi R."/>
            <person name="Schlapbach R."/>
            <person name="Sreeman S.M."/>
            <person name="Shimizu K.K."/>
        </authorList>
    </citation>
    <scope>NUCLEOTIDE SEQUENCE</scope>
</reference>
<name>A0AAV5DHV8_ELECO</name>